<feature type="transmembrane region" description="Helical" evidence="1">
    <location>
        <begin position="118"/>
        <end position="140"/>
    </location>
</feature>
<reference evidence="3" key="1">
    <citation type="journal article" date="2019" name="Int. J. Syst. Evol. Microbiol.">
        <title>The Global Catalogue of Microorganisms (GCM) 10K type strain sequencing project: providing services to taxonomists for standard genome sequencing and annotation.</title>
        <authorList>
            <consortium name="The Broad Institute Genomics Platform"/>
            <consortium name="The Broad Institute Genome Sequencing Center for Infectious Disease"/>
            <person name="Wu L."/>
            <person name="Ma J."/>
        </authorList>
    </citation>
    <scope>NUCLEOTIDE SEQUENCE [LARGE SCALE GENOMIC DNA]</scope>
    <source>
        <strain evidence="3">CGMCC 1.15341</strain>
    </source>
</reference>
<evidence type="ECO:0000256" key="1">
    <source>
        <dbReference type="SAM" id="Phobius"/>
    </source>
</evidence>
<keyword evidence="1" id="KW-0812">Transmembrane</keyword>
<gene>
    <name evidence="2" type="ORF">GCM10011352_00800</name>
</gene>
<accession>A0ABQ1JV42</accession>
<evidence type="ECO:0000313" key="2">
    <source>
        <dbReference type="EMBL" id="GGB79005.1"/>
    </source>
</evidence>
<keyword evidence="1" id="KW-1133">Transmembrane helix</keyword>
<evidence type="ECO:0000313" key="3">
    <source>
        <dbReference type="Proteomes" id="UP000629025"/>
    </source>
</evidence>
<proteinExistence type="predicted"/>
<keyword evidence="1" id="KW-0472">Membrane</keyword>
<comment type="caution">
    <text evidence="2">The sequence shown here is derived from an EMBL/GenBank/DDBJ whole genome shotgun (WGS) entry which is preliminary data.</text>
</comment>
<protein>
    <submittedName>
        <fullName evidence="2">Uncharacterized protein</fullName>
    </submittedName>
</protein>
<feature type="transmembrane region" description="Helical" evidence="1">
    <location>
        <begin position="31"/>
        <end position="47"/>
    </location>
</feature>
<dbReference type="RefSeq" id="WP_188745136.1">
    <property type="nucleotide sequence ID" value="NZ_BMIJ01000001.1"/>
</dbReference>
<name>A0ABQ1JV42_9GAMM</name>
<dbReference type="Proteomes" id="UP000629025">
    <property type="component" value="Unassembled WGS sequence"/>
</dbReference>
<organism evidence="2 3">
    <name type="scientific">Marinobacterium zhoushanense</name>
    <dbReference type="NCBI Taxonomy" id="1679163"/>
    <lineage>
        <taxon>Bacteria</taxon>
        <taxon>Pseudomonadati</taxon>
        <taxon>Pseudomonadota</taxon>
        <taxon>Gammaproteobacteria</taxon>
        <taxon>Oceanospirillales</taxon>
        <taxon>Oceanospirillaceae</taxon>
        <taxon>Marinobacterium</taxon>
    </lineage>
</organism>
<dbReference type="EMBL" id="BMIJ01000001">
    <property type="protein sequence ID" value="GGB79005.1"/>
    <property type="molecule type" value="Genomic_DNA"/>
</dbReference>
<sequence>MDERHIEFLSKEMESRREDIQARVLRVENDMRYGLLSIGGLWAWLLTHNTGQESGIYRLDLAVWLPLLLALFFMAKWIVQDQRIRGISLYIERVEMLLQLPEGAGWESNRHLYSRNGLAWVTHGFWTLLIILNLAVACYLS</sequence>
<keyword evidence="3" id="KW-1185">Reference proteome</keyword>
<feature type="transmembrane region" description="Helical" evidence="1">
    <location>
        <begin position="59"/>
        <end position="79"/>
    </location>
</feature>